<name>A0ACA9NT52_9GLOM</name>
<keyword evidence="2" id="KW-1185">Reference proteome</keyword>
<dbReference type="Proteomes" id="UP000789702">
    <property type="component" value="Unassembled WGS sequence"/>
</dbReference>
<proteinExistence type="predicted"/>
<dbReference type="EMBL" id="CAJVPU010019884">
    <property type="protein sequence ID" value="CAG8673994.1"/>
    <property type="molecule type" value="Genomic_DNA"/>
</dbReference>
<organism evidence="1 2">
    <name type="scientific">Dentiscutata heterogama</name>
    <dbReference type="NCBI Taxonomy" id="1316150"/>
    <lineage>
        <taxon>Eukaryota</taxon>
        <taxon>Fungi</taxon>
        <taxon>Fungi incertae sedis</taxon>
        <taxon>Mucoromycota</taxon>
        <taxon>Glomeromycotina</taxon>
        <taxon>Glomeromycetes</taxon>
        <taxon>Diversisporales</taxon>
        <taxon>Gigasporaceae</taxon>
        <taxon>Dentiscutata</taxon>
    </lineage>
</organism>
<evidence type="ECO:0000313" key="2">
    <source>
        <dbReference type="Proteomes" id="UP000789702"/>
    </source>
</evidence>
<gene>
    <name evidence="1" type="ORF">DHETER_LOCUS10312</name>
</gene>
<reference evidence="1" key="1">
    <citation type="submission" date="2021-06" db="EMBL/GenBank/DDBJ databases">
        <authorList>
            <person name="Kallberg Y."/>
            <person name="Tangrot J."/>
            <person name="Rosling A."/>
        </authorList>
    </citation>
    <scope>NUCLEOTIDE SEQUENCE</scope>
    <source>
        <strain evidence="1">IL203A</strain>
    </source>
</reference>
<sequence>LLTIASFGLLFSVTRIELMILATSISVFVRVVINLESDKKEKTLHSESC</sequence>
<comment type="caution">
    <text evidence="1">The sequence shown here is derived from an EMBL/GenBank/DDBJ whole genome shotgun (WGS) entry which is preliminary data.</text>
</comment>
<protein>
    <submittedName>
        <fullName evidence="1">1258_t:CDS:1</fullName>
    </submittedName>
</protein>
<accession>A0ACA9NT52</accession>
<feature type="non-terminal residue" evidence="1">
    <location>
        <position position="1"/>
    </location>
</feature>
<evidence type="ECO:0000313" key="1">
    <source>
        <dbReference type="EMBL" id="CAG8673994.1"/>
    </source>
</evidence>